<evidence type="ECO:0000256" key="1">
    <source>
        <dbReference type="SAM" id="MobiDB-lite"/>
    </source>
</evidence>
<dbReference type="EMBL" id="MFCA01000021">
    <property type="protein sequence ID" value="OGE02008.1"/>
    <property type="molecule type" value="Genomic_DNA"/>
</dbReference>
<comment type="caution">
    <text evidence="2">The sequence shown here is derived from an EMBL/GenBank/DDBJ whole genome shotgun (WGS) entry which is preliminary data.</text>
</comment>
<protein>
    <submittedName>
        <fullName evidence="2">Uncharacterized protein</fullName>
    </submittedName>
</protein>
<dbReference type="AlphaFoldDB" id="A0A1F5HD12"/>
<feature type="region of interest" description="Disordered" evidence="1">
    <location>
        <begin position="1"/>
        <end position="32"/>
    </location>
</feature>
<proteinExistence type="predicted"/>
<sequence>MAERSSRFTVDPSTSLRAGSSQLTETTDNLGGGSLAQEVSQIRQNWADQQKPWYLLPETGFNVRLQIDQLERDLEHGRKLGETTEEILQESFQKIEQDIQGFKVEYLCEGLVLPIVLDTDVVDGQKRVIAPLYNSKLLVETVSEQERRGAVKQSLIQVEDFLLNAPPGSSAIMTSPPGPSGFEGITYLDSQTYIWQIQEGGKPRGFTIRTNMNLEENQRLLISLGIDEKNLGADSLEDKLTRIAVNPVFIRHDPGQKSWRVEDVVKIIRYVRGSDIAYKGRSFAEIYQNLENPQHLWTLDETTKRLTDQLKTFFLEQMASGRYVRRDLEIALGITILKLARSIRKPLIDSGQVFDREAQTESARMTISSTDVTPTADYKAILFQVQQLPGCNGGGTTNNHEGYIFTGTISPRHAEISTSGEKTLNCICPFCKNRVNAIISNNTITCPICNSSAPYHC</sequence>
<evidence type="ECO:0000313" key="3">
    <source>
        <dbReference type="Proteomes" id="UP000176751"/>
    </source>
</evidence>
<name>A0A1F5HD12_9BACT</name>
<organism evidence="2 3">
    <name type="scientific">Candidatus Curtissbacteria bacterium RIFOXYA1_FULL_41_14</name>
    <dbReference type="NCBI Taxonomy" id="1797737"/>
    <lineage>
        <taxon>Bacteria</taxon>
        <taxon>Candidatus Curtissiibacteriota</taxon>
    </lineage>
</organism>
<gene>
    <name evidence="2" type="ORF">A2196_03910</name>
</gene>
<evidence type="ECO:0000313" key="2">
    <source>
        <dbReference type="EMBL" id="OGE02008.1"/>
    </source>
</evidence>
<accession>A0A1F5HD12</accession>
<dbReference type="Proteomes" id="UP000176751">
    <property type="component" value="Unassembled WGS sequence"/>
</dbReference>
<reference evidence="2 3" key="1">
    <citation type="journal article" date="2016" name="Nat. Commun.">
        <title>Thousands of microbial genomes shed light on interconnected biogeochemical processes in an aquifer system.</title>
        <authorList>
            <person name="Anantharaman K."/>
            <person name="Brown C.T."/>
            <person name="Hug L.A."/>
            <person name="Sharon I."/>
            <person name="Castelle C.J."/>
            <person name="Probst A.J."/>
            <person name="Thomas B.C."/>
            <person name="Singh A."/>
            <person name="Wilkins M.J."/>
            <person name="Karaoz U."/>
            <person name="Brodie E.L."/>
            <person name="Williams K.H."/>
            <person name="Hubbard S.S."/>
            <person name="Banfield J.F."/>
        </authorList>
    </citation>
    <scope>NUCLEOTIDE SEQUENCE [LARGE SCALE GENOMIC DNA]</scope>
</reference>
<feature type="compositionally biased region" description="Polar residues" evidence="1">
    <location>
        <begin position="7"/>
        <end position="29"/>
    </location>
</feature>